<comment type="similarity">
    <text evidence="2 11">Belongs to the glycosyltransferase 8 family.</text>
</comment>
<dbReference type="GO" id="GO:0016757">
    <property type="term" value="F:glycosyltransferase activity"/>
    <property type="evidence" value="ECO:0007669"/>
    <property type="project" value="UniProtKB-KW"/>
</dbReference>
<sequence>MRLGPSAWGSSSEKIPILPQTCVSRKRCLEAALGEREHVILRKGKERKRRKKFTAGGVGKPEGTESGRTMRDSWPVEQPPTRWSVTVFALASPVPVKVDRFNRLAGKACVRGWCCCFGWLGRGRESSFDLGLSNVAAVCSCAADAGLEITSPVTRIEVGTSSNHRVEEQSATAGSRGAGRRGCWERTDSAISGASLGALPSVVVEEADKNKLAHELSKRVPSPVGNCSIWASLLERLWEAMMWSLKVWCISTIFATAAVMFPSGIGAGRSPLITMPVSRAYPVGGSEPPSSFFEAGEAGVELSALPAFREAPAYRNGRECASSGRRNHSESVCDENAVHVTMTLDAFYLRGSMAAIFSILKHSECPENVIFHFLVSYRDAELESLVHSTFPFLRFKLYHFDETKVKGRISSSVRSALEQPLNYARNYLADLLEPCVKRVIYLDSDLVVVDDIAKLWSISLGEHSVGAPVYCHANFTKYFTTAFWSDPALASTFDGRSPCYFNTGVMVMDLVKWRRHKYTQIIEAWMEIQKEQKRIYELGSLPPFLLVFAGAVQPIEHRWNQHGLGGDNLHGRCRPLHPGPVSLLHWSGKGKPWLRLDSRTPCPLDSLWAPYDLFFSSIAFS</sequence>
<evidence type="ECO:0000256" key="10">
    <source>
        <dbReference type="ARBA" id="ARBA00060399"/>
    </source>
</evidence>
<evidence type="ECO:0000256" key="3">
    <source>
        <dbReference type="ARBA" id="ARBA00022676"/>
    </source>
</evidence>
<dbReference type="InterPro" id="IPR002495">
    <property type="entry name" value="Glyco_trans_8"/>
</dbReference>
<evidence type="ECO:0000256" key="7">
    <source>
        <dbReference type="ARBA" id="ARBA00022989"/>
    </source>
</evidence>
<evidence type="ECO:0000256" key="11">
    <source>
        <dbReference type="RuleBase" id="RU362027"/>
    </source>
</evidence>
<keyword evidence="7" id="KW-1133">Transmembrane helix</keyword>
<proteinExistence type="inferred from homology"/>
<accession>A0A176VXR5</accession>
<dbReference type="Proteomes" id="UP000077202">
    <property type="component" value="Unassembled WGS sequence"/>
</dbReference>
<feature type="region of interest" description="Disordered" evidence="12">
    <location>
        <begin position="160"/>
        <end position="181"/>
    </location>
</feature>
<comment type="pathway">
    <text evidence="1">Glycan metabolism; pectin biosynthesis.</text>
</comment>
<dbReference type="GO" id="GO:0005794">
    <property type="term" value="C:Golgi apparatus"/>
    <property type="evidence" value="ECO:0007669"/>
    <property type="project" value="TreeGrafter"/>
</dbReference>
<dbReference type="AlphaFoldDB" id="A0A176VXR5"/>
<evidence type="ECO:0000256" key="9">
    <source>
        <dbReference type="ARBA" id="ARBA00023180"/>
    </source>
</evidence>
<evidence type="ECO:0000313" key="13">
    <source>
        <dbReference type="EMBL" id="OAE25600.1"/>
    </source>
</evidence>
<gene>
    <name evidence="13" type="ORF">AXG93_812s1050</name>
</gene>
<dbReference type="Gene3D" id="3.90.550.10">
    <property type="entry name" value="Spore Coat Polysaccharide Biosynthesis Protein SpsA, Chain A"/>
    <property type="match status" value="1"/>
</dbReference>
<keyword evidence="4" id="KW-0808">Transferase</keyword>
<protein>
    <recommendedName>
        <fullName evidence="11">Hexosyltransferase</fullName>
        <ecNumber evidence="11">2.4.1.-</ecNumber>
    </recommendedName>
</protein>
<keyword evidence="5" id="KW-0812">Transmembrane</keyword>
<evidence type="ECO:0000256" key="2">
    <source>
        <dbReference type="ARBA" id="ARBA00006351"/>
    </source>
</evidence>
<dbReference type="EMBL" id="LVLJ01002305">
    <property type="protein sequence ID" value="OAE25600.1"/>
    <property type="molecule type" value="Genomic_DNA"/>
</dbReference>
<keyword evidence="6" id="KW-0735">Signal-anchor</keyword>
<dbReference type="FunFam" id="3.90.550.10:FF:000024">
    <property type="entry name" value="Hexosyltransferase"/>
    <property type="match status" value="1"/>
</dbReference>
<dbReference type="PANTHER" id="PTHR13778">
    <property type="entry name" value="GLYCOSYLTRANSFERASE 8 DOMAIN-CONTAINING PROTEIN"/>
    <property type="match status" value="1"/>
</dbReference>
<dbReference type="EC" id="2.4.1.-" evidence="11"/>
<reference evidence="13" key="1">
    <citation type="submission" date="2016-03" db="EMBL/GenBank/DDBJ databases">
        <title>Mechanisms controlling the formation of the plant cell surface in tip-growing cells are functionally conserved among land plants.</title>
        <authorList>
            <person name="Honkanen S."/>
            <person name="Jones V.A."/>
            <person name="Morieri G."/>
            <person name="Champion C."/>
            <person name="Hetherington A.J."/>
            <person name="Kelly S."/>
            <person name="Saint-Marcoux D."/>
            <person name="Proust H."/>
            <person name="Prescott H."/>
            <person name="Dolan L."/>
        </authorList>
    </citation>
    <scope>NUCLEOTIDE SEQUENCE [LARGE SCALE GENOMIC DNA]</scope>
    <source>
        <tissue evidence="13">Whole gametophyte</tissue>
    </source>
</reference>
<evidence type="ECO:0000256" key="12">
    <source>
        <dbReference type="SAM" id="MobiDB-lite"/>
    </source>
</evidence>
<comment type="caution">
    <text evidence="13">The sequence shown here is derived from an EMBL/GenBank/DDBJ whole genome shotgun (WGS) entry which is preliminary data.</text>
</comment>
<feature type="region of interest" description="Disordered" evidence="12">
    <location>
        <begin position="46"/>
        <end position="77"/>
    </location>
</feature>
<evidence type="ECO:0000256" key="5">
    <source>
        <dbReference type="ARBA" id="ARBA00022692"/>
    </source>
</evidence>
<dbReference type="SUPFAM" id="SSF53448">
    <property type="entry name" value="Nucleotide-diphospho-sugar transferases"/>
    <property type="match status" value="1"/>
</dbReference>
<dbReference type="Pfam" id="PF01501">
    <property type="entry name" value="Glyco_transf_8"/>
    <property type="match status" value="1"/>
</dbReference>
<evidence type="ECO:0000256" key="8">
    <source>
        <dbReference type="ARBA" id="ARBA00023136"/>
    </source>
</evidence>
<evidence type="ECO:0000256" key="1">
    <source>
        <dbReference type="ARBA" id="ARBA00004877"/>
    </source>
</evidence>
<keyword evidence="8" id="KW-0472">Membrane</keyword>
<evidence type="ECO:0000313" key="14">
    <source>
        <dbReference type="Proteomes" id="UP000077202"/>
    </source>
</evidence>
<evidence type="ECO:0000256" key="4">
    <source>
        <dbReference type="ARBA" id="ARBA00022679"/>
    </source>
</evidence>
<dbReference type="InterPro" id="IPR050748">
    <property type="entry name" value="Glycosyltrans_8_dom-fam"/>
</dbReference>
<organism evidence="13 14">
    <name type="scientific">Marchantia polymorpha subsp. ruderalis</name>
    <dbReference type="NCBI Taxonomy" id="1480154"/>
    <lineage>
        <taxon>Eukaryota</taxon>
        <taxon>Viridiplantae</taxon>
        <taxon>Streptophyta</taxon>
        <taxon>Embryophyta</taxon>
        <taxon>Marchantiophyta</taxon>
        <taxon>Marchantiopsida</taxon>
        <taxon>Marchantiidae</taxon>
        <taxon>Marchantiales</taxon>
        <taxon>Marchantiaceae</taxon>
        <taxon>Marchantia</taxon>
    </lineage>
</organism>
<comment type="subcellular location">
    <subcellularLocation>
        <location evidence="10">Endomembrane system</location>
        <topology evidence="10">Single-pass type II membrane protein</topology>
    </subcellularLocation>
</comment>
<feature type="compositionally biased region" description="Basic and acidic residues" evidence="12">
    <location>
        <begin position="62"/>
        <end position="71"/>
    </location>
</feature>
<name>A0A176VXR5_MARPO</name>
<keyword evidence="14" id="KW-1185">Reference proteome</keyword>
<keyword evidence="3" id="KW-0328">Glycosyltransferase</keyword>
<keyword evidence="9" id="KW-0325">Glycoprotein</keyword>
<dbReference type="PANTHER" id="PTHR13778:SF13">
    <property type="entry name" value="GALACTURONOSYLTRANSFERASE-LIKE 3-RELATED"/>
    <property type="match status" value="1"/>
</dbReference>
<dbReference type="InterPro" id="IPR029044">
    <property type="entry name" value="Nucleotide-diphossugar_trans"/>
</dbReference>
<evidence type="ECO:0000256" key="6">
    <source>
        <dbReference type="ARBA" id="ARBA00022968"/>
    </source>
</evidence>